<dbReference type="EMBL" id="CP001342">
    <property type="protein sequence ID" value="ACL42308.1"/>
    <property type="molecule type" value="Genomic_DNA"/>
</dbReference>
<accession>B8HIR1</accession>
<geneLocation type="plasmid" evidence="1 2">
    <name>pACHL01</name>
</geneLocation>
<organism evidence="1 2">
    <name type="scientific">Pseudarthrobacter chlorophenolicus (strain ATCC 700700 / DSM 12829 / CIP 107037 / JCM 12360 / KCTC 9906 / NCIMB 13794 / A6)</name>
    <name type="common">Arthrobacter chlorophenolicus</name>
    <dbReference type="NCBI Taxonomy" id="452863"/>
    <lineage>
        <taxon>Bacteria</taxon>
        <taxon>Bacillati</taxon>
        <taxon>Actinomycetota</taxon>
        <taxon>Actinomycetes</taxon>
        <taxon>Micrococcales</taxon>
        <taxon>Micrococcaceae</taxon>
        <taxon>Pseudarthrobacter</taxon>
    </lineage>
</organism>
<dbReference type="AlphaFoldDB" id="B8HIR1"/>
<reference evidence="1" key="1">
    <citation type="submission" date="2009-01" db="EMBL/GenBank/DDBJ databases">
        <title>Complete sequence of plasmid1 of Arthrobacter chlorophenolicus A6.</title>
        <authorList>
            <consortium name="US DOE Joint Genome Institute"/>
            <person name="Lucas S."/>
            <person name="Copeland A."/>
            <person name="Lapidus A."/>
            <person name="Glavina del Rio T."/>
            <person name="Tice H."/>
            <person name="Bruce D."/>
            <person name="Goodwin L."/>
            <person name="Pitluck S."/>
            <person name="Goltsman E."/>
            <person name="Clum A."/>
            <person name="Larimer F."/>
            <person name="Land M."/>
            <person name="Hauser L."/>
            <person name="Kyrpides N."/>
            <person name="Mikhailova N."/>
            <person name="Jansson J."/>
            <person name="Richardson P."/>
        </authorList>
    </citation>
    <scope>NUCLEOTIDE SEQUENCE [LARGE SCALE GENOMIC DNA]</scope>
    <source>
        <strain evidence="1">A6</strain>
        <plasmid evidence="1">pACHL01</plasmid>
    </source>
</reference>
<dbReference type="HOGENOM" id="CLU_1003414_0_0_11"/>
<dbReference type="KEGG" id="ach:Achl_4357"/>
<proteinExistence type="predicted"/>
<keyword evidence="1" id="KW-0614">Plasmid</keyword>
<dbReference type="Proteomes" id="UP000002505">
    <property type="component" value="Plasmid pACHL01"/>
</dbReference>
<evidence type="ECO:0000313" key="2">
    <source>
        <dbReference type="Proteomes" id="UP000002505"/>
    </source>
</evidence>
<gene>
    <name evidence="1" type="ordered locus">Achl_4357</name>
</gene>
<protein>
    <submittedName>
        <fullName evidence="1">Uncharacterized protein</fullName>
    </submittedName>
</protein>
<sequence>MENHEFFTVTSTIGFRPYRVPPRCRKARPVQETFTHEFRIPRVTSEEAPVVALVPDDRGYLGSSDGDDAPLRSYNGQLYTAVMGGRTDIAAAGSDRFPSTAAYESWSPMEFEAIQEAGRKFEGILVVDGQVWKTTSEPSYKIETLGMGGNHGGTLLEVSFLDRGNPGRQFPLTEYEHAVASAIEFANKRGDTNSIKMIRETPRATILDPSAFKIPTQAQRLANAEEQARALVVKAAGFLAGATTHDSLWSAKKLIEEADSLMYQHGLDEVAAAGANT</sequence>
<keyword evidence="2" id="KW-1185">Reference proteome</keyword>
<evidence type="ECO:0000313" key="1">
    <source>
        <dbReference type="EMBL" id="ACL42308.1"/>
    </source>
</evidence>
<dbReference type="RefSeq" id="WP_012623325.1">
    <property type="nucleotide sequence ID" value="NC_011879.1"/>
</dbReference>
<name>B8HIR1_PSECP</name>
<dbReference type="OrthoDB" id="6926672at2"/>